<proteinExistence type="predicted"/>
<dbReference type="EMBL" id="CP016793">
    <property type="protein sequence ID" value="ANZ35934.1"/>
    <property type="molecule type" value="Genomic_DNA"/>
</dbReference>
<dbReference type="AlphaFoldDB" id="A0A1B2HDX3"/>
<name>A0A1B2HDX3_9PSEU</name>
<sequence>MTPIWVTVLVAVISLFAALSAQWVSGVNQRKLAVIDRDAKRDERQLQSREDACAKFLVTVRAFQSAARAGADPDALEGRLNTLREAAAFVELHAPKLADGPLTAVLTAASRWYSLLLNHSVTSPVIRETDGDFDQALVTLRDLMREELGTSRR</sequence>
<protein>
    <submittedName>
        <fullName evidence="1">Uncharacterized protein</fullName>
    </submittedName>
</protein>
<dbReference type="KEGG" id="led:BBK82_07415"/>
<reference evidence="1 2" key="1">
    <citation type="submission" date="2016-07" db="EMBL/GenBank/DDBJ databases">
        <title>Complete genome sequence of the Lentzea guizhouensis DHS C013.</title>
        <authorList>
            <person name="Cao C."/>
        </authorList>
    </citation>
    <scope>NUCLEOTIDE SEQUENCE [LARGE SCALE GENOMIC DNA]</scope>
    <source>
        <strain evidence="1 2">DHS C013</strain>
    </source>
</reference>
<gene>
    <name evidence="1" type="ORF">BBK82_07415</name>
</gene>
<evidence type="ECO:0000313" key="2">
    <source>
        <dbReference type="Proteomes" id="UP000093053"/>
    </source>
</evidence>
<organism evidence="1 2">
    <name type="scientific">Lentzea guizhouensis</name>
    <dbReference type="NCBI Taxonomy" id="1586287"/>
    <lineage>
        <taxon>Bacteria</taxon>
        <taxon>Bacillati</taxon>
        <taxon>Actinomycetota</taxon>
        <taxon>Actinomycetes</taxon>
        <taxon>Pseudonocardiales</taxon>
        <taxon>Pseudonocardiaceae</taxon>
        <taxon>Lentzea</taxon>
    </lineage>
</organism>
<dbReference type="Proteomes" id="UP000093053">
    <property type="component" value="Chromosome"/>
</dbReference>
<evidence type="ECO:0000313" key="1">
    <source>
        <dbReference type="EMBL" id="ANZ35934.1"/>
    </source>
</evidence>
<accession>A0A1B2HDX3</accession>
<keyword evidence="2" id="KW-1185">Reference proteome</keyword>